<dbReference type="EMBL" id="LM997413">
    <property type="protein sequence ID" value="CEA04605.1"/>
    <property type="molecule type" value="Genomic_DNA"/>
</dbReference>
<organism evidence="6">
    <name type="scientific">Pseudomonas saudimassiliensis</name>
    <dbReference type="NCBI Taxonomy" id="1461581"/>
    <lineage>
        <taxon>Bacteria</taxon>
        <taxon>Pseudomonadati</taxon>
        <taxon>Pseudomonadota</taxon>
        <taxon>Gammaproteobacteria</taxon>
        <taxon>Pseudomonadales</taxon>
        <taxon>Pseudomonadaceae</taxon>
        <taxon>Pseudomonas</taxon>
    </lineage>
</organism>
<name>A0A078MEC6_9PSED</name>
<reference evidence="6" key="1">
    <citation type="submission" date="2014-07" db="EMBL/GenBank/DDBJ databases">
        <authorList>
            <person name="Urmite Genomes Urmite Genomes"/>
        </authorList>
    </citation>
    <scope>NUCLEOTIDE SEQUENCE</scope>
    <source>
        <strain evidence="6">12M76_air</strain>
    </source>
</reference>
<evidence type="ECO:0000256" key="3">
    <source>
        <dbReference type="SAM" id="MobiDB-lite"/>
    </source>
</evidence>
<dbReference type="PANTHER" id="PTHR10003">
    <property type="entry name" value="SUPEROXIDE DISMUTASE CU-ZN -RELATED"/>
    <property type="match status" value="1"/>
</dbReference>
<dbReference type="PROSITE" id="PS00332">
    <property type="entry name" value="SOD_CU_ZN_2"/>
    <property type="match status" value="1"/>
</dbReference>
<keyword evidence="2" id="KW-0862">Zinc</keyword>
<dbReference type="InterPro" id="IPR024134">
    <property type="entry name" value="SOD_Cu/Zn_/chaperone"/>
</dbReference>
<keyword evidence="2" id="KW-0560">Oxidoreductase</keyword>
<dbReference type="Gene3D" id="2.60.40.200">
    <property type="entry name" value="Superoxide dismutase, copper/zinc binding domain"/>
    <property type="match status" value="1"/>
</dbReference>
<dbReference type="PROSITE" id="PS00087">
    <property type="entry name" value="SOD_CU_ZN_1"/>
    <property type="match status" value="1"/>
</dbReference>
<feature type="domain" description="Superoxide dismutase copper/zinc binding" evidence="5">
    <location>
        <begin position="40"/>
        <end position="173"/>
    </location>
</feature>
<gene>
    <name evidence="6" type="ORF">BN1049_01641</name>
</gene>
<comment type="catalytic activity">
    <reaction evidence="2">
        <text>2 superoxide + 2 H(+) = H2O2 + O2</text>
        <dbReference type="Rhea" id="RHEA:20696"/>
        <dbReference type="ChEBI" id="CHEBI:15378"/>
        <dbReference type="ChEBI" id="CHEBI:15379"/>
        <dbReference type="ChEBI" id="CHEBI:16240"/>
        <dbReference type="ChEBI" id="CHEBI:18421"/>
        <dbReference type="EC" id="1.15.1.1"/>
    </reaction>
</comment>
<evidence type="ECO:0000259" key="5">
    <source>
        <dbReference type="Pfam" id="PF00080"/>
    </source>
</evidence>
<keyword evidence="2" id="KW-0186">Copper</keyword>
<feature type="chain" id="PRO_5007377940" description="Superoxide dismutase [Cu-Zn]" evidence="4">
    <location>
        <begin position="21"/>
        <end position="173"/>
    </location>
</feature>
<accession>A0A078MEC6</accession>
<dbReference type="Pfam" id="PF00080">
    <property type="entry name" value="Sod_Cu"/>
    <property type="match status" value="1"/>
</dbReference>
<dbReference type="AlphaFoldDB" id="A0A078MEC6"/>
<evidence type="ECO:0000313" key="6">
    <source>
        <dbReference type="EMBL" id="CEA04605.1"/>
    </source>
</evidence>
<feature type="signal peptide" evidence="4">
    <location>
        <begin position="1"/>
        <end position="20"/>
    </location>
</feature>
<evidence type="ECO:0000256" key="2">
    <source>
        <dbReference type="RuleBase" id="RU000393"/>
    </source>
</evidence>
<dbReference type="PATRIC" id="fig|1461581.3.peg.1619"/>
<dbReference type="InterPro" id="IPR001424">
    <property type="entry name" value="SOD_Cu_Zn_dom"/>
</dbReference>
<dbReference type="InterPro" id="IPR018152">
    <property type="entry name" value="SOD_Cu/Zn_BS"/>
</dbReference>
<proteinExistence type="inferred from homology"/>
<comment type="cofactor">
    <cofactor evidence="2">
        <name>Zn(2+)</name>
        <dbReference type="ChEBI" id="CHEBI:29105"/>
    </cofactor>
    <text evidence="2">Binds 1 zinc ion per subunit.</text>
</comment>
<comment type="function">
    <text evidence="2">Destroys radicals which are normally produced within the cells and which are toxic to biological systems.</text>
</comment>
<dbReference type="GO" id="GO:0004784">
    <property type="term" value="F:superoxide dismutase activity"/>
    <property type="evidence" value="ECO:0007669"/>
    <property type="project" value="UniProtKB-EC"/>
</dbReference>
<dbReference type="CDD" id="cd00305">
    <property type="entry name" value="Cu-Zn_Superoxide_Dismutase"/>
    <property type="match status" value="1"/>
</dbReference>
<dbReference type="OrthoDB" id="5431326at2"/>
<sequence>MTSQKWLIIAAALTMGSAHAASQEVTINQVDADGKQASIGTIQISETEHGLLFTPQLSSLEPGQHGFHVHENGSCEPADKDGKPTAAQAAGGHYDPQQTGKHLGPYEDGHLGDLPALHADSDGNANYPVLAPRIKKLDEIKGRALMIHAGGDNHADTPEPLGGGGARTACGVI</sequence>
<dbReference type="RefSeq" id="WP_044499291.1">
    <property type="nucleotide sequence ID" value="NZ_LK391969.1"/>
</dbReference>
<feature type="compositionally biased region" description="Basic and acidic residues" evidence="3">
    <location>
        <begin position="74"/>
        <end position="83"/>
    </location>
</feature>
<evidence type="ECO:0000256" key="1">
    <source>
        <dbReference type="ARBA" id="ARBA00010457"/>
    </source>
</evidence>
<dbReference type="EMBL" id="LK391969">
    <property type="protein sequence ID" value="CEF26708.1"/>
    <property type="molecule type" value="Genomic_DNA"/>
</dbReference>
<feature type="region of interest" description="Disordered" evidence="3">
    <location>
        <begin position="74"/>
        <end position="102"/>
    </location>
</feature>
<dbReference type="NCBIfam" id="NF007628">
    <property type="entry name" value="PRK10290.1"/>
    <property type="match status" value="1"/>
</dbReference>
<keyword evidence="2" id="KW-0479">Metal-binding</keyword>
<dbReference type="EC" id="1.15.1.1" evidence="2"/>
<keyword evidence="4" id="KW-0732">Signal</keyword>
<dbReference type="InterPro" id="IPR036423">
    <property type="entry name" value="SOD-like_Cu/Zn_dom_sf"/>
</dbReference>
<dbReference type="SUPFAM" id="SSF49329">
    <property type="entry name" value="Cu,Zn superoxide dismutase-like"/>
    <property type="match status" value="1"/>
</dbReference>
<comment type="cofactor">
    <cofactor evidence="2">
        <name>Cu cation</name>
        <dbReference type="ChEBI" id="CHEBI:23378"/>
    </cofactor>
    <text evidence="2">Binds 1 copper ion per subunit.</text>
</comment>
<evidence type="ECO:0000256" key="4">
    <source>
        <dbReference type="SAM" id="SignalP"/>
    </source>
</evidence>
<protein>
    <recommendedName>
        <fullName evidence="2">Superoxide dismutase [Cu-Zn]</fullName>
        <ecNumber evidence="2">1.15.1.1</ecNumber>
    </recommendedName>
</protein>
<dbReference type="GO" id="GO:0005507">
    <property type="term" value="F:copper ion binding"/>
    <property type="evidence" value="ECO:0007669"/>
    <property type="project" value="InterPro"/>
</dbReference>
<comment type="similarity">
    <text evidence="1 2">Belongs to the Cu-Zn superoxide dismutase family.</text>
</comment>